<evidence type="ECO:0000313" key="1">
    <source>
        <dbReference type="EMBL" id="PWN52961.1"/>
    </source>
</evidence>
<organism evidence="1 2">
    <name type="scientific">Violaceomyces palustris</name>
    <dbReference type="NCBI Taxonomy" id="1673888"/>
    <lineage>
        <taxon>Eukaryota</taxon>
        <taxon>Fungi</taxon>
        <taxon>Dikarya</taxon>
        <taxon>Basidiomycota</taxon>
        <taxon>Ustilaginomycotina</taxon>
        <taxon>Ustilaginomycetes</taxon>
        <taxon>Violaceomycetales</taxon>
        <taxon>Violaceomycetaceae</taxon>
        <taxon>Violaceomyces</taxon>
    </lineage>
</organism>
<dbReference type="EMBL" id="KZ819749">
    <property type="protein sequence ID" value="PWN52961.1"/>
    <property type="molecule type" value="Genomic_DNA"/>
</dbReference>
<dbReference type="Proteomes" id="UP000245626">
    <property type="component" value="Unassembled WGS sequence"/>
</dbReference>
<protein>
    <submittedName>
        <fullName evidence="1">Uncharacterized protein</fullName>
    </submittedName>
</protein>
<proteinExistence type="predicted"/>
<reference evidence="1 2" key="1">
    <citation type="journal article" date="2018" name="Mol. Biol. Evol.">
        <title>Broad Genomic Sampling Reveals a Smut Pathogenic Ancestry of the Fungal Clade Ustilaginomycotina.</title>
        <authorList>
            <person name="Kijpornyongpan T."/>
            <person name="Mondo S.J."/>
            <person name="Barry K."/>
            <person name="Sandor L."/>
            <person name="Lee J."/>
            <person name="Lipzen A."/>
            <person name="Pangilinan J."/>
            <person name="LaButti K."/>
            <person name="Hainaut M."/>
            <person name="Henrissat B."/>
            <person name="Grigoriev I.V."/>
            <person name="Spatafora J.W."/>
            <person name="Aime M.C."/>
        </authorList>
    </citation>
    <scope>NUCLEOTIDE SEQUENCE [LARGE SCALE GENOMIC DNA]</scope>
    <source>
        <strain evidence="1 2">SA 807</strain>
    </source>
</reference>
<keyword evidence="2" id="KW-1185">Reference proteome</keyword>
<name>A0ACD0P4H2_9BASI</name>
<sequence length="132" mass="14048">MKGGRVVLSWWAPCSLSGRRMDIQYRPDHICSPPPPKGHEGKATLLSGCITKGGGGGGTPRGTLSPKVSHKTPTQVNFLNDHTKASPPSTRLQQQNPASPPLLAPPQPSNVQIHFALPFSSSSSCLRTVYAQ</sequence>
<gene>
    <name evidence="1" type="ORF">IE53DRAFT_232850</name>
</gene>
<evidence type="ECO:0000313" key="2">
    <source>
        <dbReference type="Proteomes" id="UP000245626"/>
    </source>
</evidence>
<accession>A0ACD0P4H2</accession>